<feature type="non-terminal residue" evidence="1">
    <location>
        <position position="204"/>
    </location>
</feature>
<protein>
    <submittedName>
        <fullName evidence="1">Uncharacterized protein</fullName>
    </submittedName>
</protein>
<name>A0AAN5DDV3_9BILA</name>
<proteinExistence type="predicted"/>
<gene>
    <name evidence="1" type="ORF">PMAYCL1PPCAC_31070</name>
</gene>
<reference evidence="2" key="1">
    <citation type="submission" date="2022-10" db="EMBL/GenBank/DDBJ databases">
        <title>Genome assembly of Pristionchus species.</title>
        <authorList>
            <person name="Yoshida K."/>
            <person name="Sommer R.J."/>
        </authorList>
    </citation>
    <scope>NUCLEOTIDE SEQUENCE [LARGE SCALE GENOMIC DNA]</scope>
    <source>
        <strain evidence="2">RS5460</strain>
    </source>
</reference>
<dbReference type="Proteomes" id="UP001328107">
    <property type="component" value="Unassembled WGS sequence"/>
</dbReference>
<keyword evidence="2" id="KW-1185">Reference proteome</keyword>
<evidence type="ECO:0000313" key="2">
    <source>
        <dbReference type="Proteomes" id="UP001328107"/>
    </source>
</evidence>
<evidence type="ECO:0000313" key="1">
    <source>
        <dbReference type="EMBL" id="GMR60875.1"/>
    </source>
</evidence>
<organism evidence="1 2">
    <name type="scientific">Pristionchus mayeri</name>
    <dbReference type="NCBI Taxonomy" id="1317129"/>
    <lineage>
        <taxon>Eukaryota</taxon>
        <taxon>Metazoa</taxon>
        <taxon>Ecdysozoa</taxon>
        <taxon>Nematoda</taxon>
        <taxon>Chromadorea</taxon>
        <taxon>Rhabditida</taxon>
        <taxon>Rhabditina</taxon>
        <taxon>Diplogasteromorpha</taxon>
        <taxon>Diplogasteroidea</taxon>
        <taxon>Neodiplogasteridae</taxon>
        <taxon>Pristionchus</taxon>
    </lineage>
</organism>
<comment type="caution">
    <text evidence="1">The sequence shown here is derived from an EMBL/GenBank/DDBJ whole genome shotgun (WGS) entry which is preliminary data.</text>
</comment>
<sequence>MVCNESHGIPGMKSVLLYCPITKESVVVSAGTSVPGVTKSVGIRGGGVTRSSPGVDWSVTVVRVVVSAKAPLSGVLDSPPSTVPGCGKSVGIVSPPIDDEVVSPPRVVSSPVGAAVVAADSPSPAAVVAVSPVVASPPPTVLASVPSPLIAVVASPPGTPLVSPPSALAVVMSTGTDNVDSPIAGNVVASVLCVSPAVSPPVVC</sequence>
<accession>A0AAN5DDV3</accession>
<dbReference type="EMBL" id="BTRK01000006">
    <property type="protein sequence ID" value="GMR60875.1"/>
    <property type="molecule type" value="Genomic_DNA"/>
</dbReference>
<dbReference type="AlphaFoldDB" id="A0AAN5DDV3"/>